<accession>A0A069QKP7</accession>
<reference evidence="1 2" key="1">
    <citation type="submission" date="2013-08" db="EMBL/GenBank/DDBJ databases">
        <authorList>
            <person name="Weinstock G."/>
            <person name="Sodergren E."/>
            <person name="Wylie T."/>
            <person name="Fulton L."/>
            <person name="Fulton R."/>
            <person name="Fronick C."/>
            <person name="O'Laughlin M."/>
            <person name="Godfrey J."/>
            <person name="Miner T."/>
            <person name="Herter B."/>
            <person name="Appelbaum E."/>
            <person name="Cordes M."/>
            <person name="Lek S."/>
            <person name="Wollam A."/>
            <person name="Pepin K.H."/>
            <person name="Palsikar V.B."/>
            <person name="Mitreva M."/>
            <person name="Wilson R.K."/>
        </authorList>
    </citation>
    <scope>NUCLEOTIDE SEQUENCE [LARGE SCALE GENOMIC DNA]</scope>
    <source>
        <strain evidence="1 2">ATCC 15930</strain>
    </source>
</reference>
<comment type="caution">
    <text evidence="1">The sequence shown here is derived from an EMBL/GenBank/DDBJ whole genome shotgun (WGS) entry which is preliminary data.</text>
</comment>
<dbReference type="EMBL" id="JNGW01000050">
    <property type="protein sequence ID" value="KDR52599.1"/>
    <property type="molecule type" value="Genomic_DNA"/>
</dbReference>
<protein>
    <submittedName>
        <fullName evidence="1">Uncharacterized protein</fullName>
    </submittedName>
</protein>
<dbReference type="HOGENOM" id="CLU_3255784_0_0_10"/>
<keyword evidence="2" id="KW-1185">Reference proteome</keyword>
<organism evidence="1 2">
    <name type="scientific">Hoylesella loescheii DSM 19665 = JCM 12249 = ATCC 15930</name>
    <dbReference type="NCBI Taxonomy" id="1122985"/>
    <lineage>
        <taxon>Bacteria</taxon>
        <taxon>Pseudomonadati</taxon>
        <taxon>Bacteroidota</taxon>
        <taxon>Bacteroidia</taxon>
        <taxon>Bacteroidales</taxon>
        <taxon>Prevotellaceae</taxon>
        <taxon>Hoylesella</taxon>
    </lineage>
</organism>
<gene>
    <name evidence="1" type="ORF">HMPREF1991_01304</name>
</gene>
<sequence length="42" mass="4644">MQRQQLSLFLIVGMTTPSHSEANTRCAPLRCGIADMGIDYFA</sequence>
<dbReference type="Proteomes" id="UP000027442">
    <property type="component" value="Unassembled WGS sequence"/>
</dbReference>
<evidence type="ECO:0000313" key="2">
    <source>
        <dbReference type="Proteomes" id="UP000027442"/>
    </source>
</evidence>
<dbReference type="AlphaFoldDB" id="A0A069QKP7"/>
<dbReference type="PATRIC" id="fig|1122985.7.peg.1351"/>
<proteinExistence type="predicted"/>
<name>A0A069QKP7_HOYLO</name>
<evidence type="ECO:0000313" key="1">
    <source>
        <dbReference type="EMBL" id="KDR52599.1"/>
    </source>
</evidence>